<dbReference type="Gene3D" id="3.40.50.300">
    <property type="entry name" value="P-loop containing nucleotide triphosphate hydrolases"/>
    <property type="match status" value="1"/>
</dbReference>
<dbReference type="PANTHER" id="PTHR34704">
    <property type="entry name" value="ATPASE"/>
    <property type="match status" value="1"/>
</dbReference>
<proteinExistence type="predicted"/>
<comment type="caution">
    <text evidence="2">The sequence shown here is derived from an EMBL/GenBank/DDBJ whole genome shotgun (WGS) entry which is preliminary data.</text>
</comment>
<dbReference type="SUPFAM" id="SSF52540">
    <property type="entry name" value="P-loop containing nucleoside triphosphate hydrolases"/>
    <property type="match status" value="1"/>
</dbReference>
<dbReference type="Pfam" id="PF01637">
    <property type="entry name" value="ATPase_2"/>
    <property type="match status" value="1"/>
</dbReference>
<organism evidence="2 3">
    <name type="scientific">Xylanibacter brevis</name>
    <dbReference type="NCBI Taxonomy" id="83231"/>
    <lineage>
        <taxon>Bacteria</taxon>
        <taxon>Pseudomonadati</taxon>
        <taxon>Bacteroidota</taxon>
        <taxon>Bacteroidia</taxon>
        <taxon>Bacteroidales</taxon>
        <taxon>Prevotellaceae</taxon>
        <taxon>Xylanibacter</taxon>
    </lineage>
</organism>
<evidence type="ECO:0000313" key="2">
    <source>
        <dbReference type="EMBL" id="MCF2564574.1"/>
    </source>
</evidence>
<feature type="domain" description="ATPase" evidence="1">
    <location>
        <begin position="11"/>
        <end position="218"/>
    </location>
</feature>
<dbReference type="RefSeq" id="WP_248506468.1">
    <property type="nucleotide sequence ID" value="NZ_JADYTN010000028.1"/>
</dbReference>
<dbReference type="EMBL" id="JADYTN010000028">
    <property type="protein sequence ID" value="MCF2564574.1"/>
    <property type="molecule type" value="Genomic_DNA"/>
</dbReference>
<accession>A0ABS9CK51</accession>
<keyword evidence="2" id="KW-0067">ATP-binding</keyword>
<protein>
    <submittedName>
        <fullName evidence="2">ATP-binding protein</fullName>
    </submittedName>
</protein>
<dbReference type="Proteomes" id="UP001200470">
    <property type="component" value="Unassembled WGS sequence"/>
</dbReference>
<evidence type="ECO:0000313" key="3">
    <source>
        <dbReference type="Proteomes" id="UP001200470"/>
    </source>
</evidence>
<keyword evidence="2" id="KW-0547">Nucleotide-binding</keyword>
<dbReference type="GO" id="GO:0005524">
    <property type="term" value="F:ATP binding"/>
    <property type="evidence" value="ECO:0007669"/>
    <property type="project" value="UniProtKB-KW"/>
</dbReference>
<dbReference type="InterPro" id="IPR011579">
    <property type="entry name" value="ATPase_dom"/>
</dbReference>
<gene>
    <name evidence="2" type="ORF">I6E12_10710</name>
</gene>
<dbReference type="InterPro" id="IPR027417">
    <property type="entry name" value="P-loop_NTPase"/>
</dbReference>
<evidence type="ECO:0000259" key="1">
    <source>
        <dbReference type="Pfam" id="PF01637"/>
    </source>
</evidence>
<keyword evidence="3" id="KW-1185">Reference proteome</keyword>
<name>A0ABS9CK51_9BACT</name>
<reference evidence="2 3" key="1">
    <citation type="submission" date="2020-12" db="EMBL/GenBank/DDBJ databases">
        <title>Whole genome sequences of gut porcine anaerobes.</title>
        <authorList>
            <person name="Kubasova T."/>
            <person name="Jahodarova E."/>
            <person name="Rychlik I."/>
        </authorList>
    </citation>
    <scope>NUCLEOTIDE SEQUENCE [LARGE SCALE GENOMIC DNA]</scope>
    <source>
        <strain evidence="2 3">An925</strain>
    </source>
</reference>
<sequence length="478" mass="55601">MEQKQDILIGRDAEKKHLESIVLSKEAEFVVVYGRRRVGKTFLVNTFFGDQYSFKLTGLAKKSKREQLANFAVSLNRYSGGTKYKKPRTWYEAFNMLRELLERVNVKGKRVVFIDELPWMDSRGSNLISALEHFWNDWAVTQNNLILIVCGSATSWMTKKILKNRGGLHNRVTQKIYIRPFTLAECKEYLKSRDIIMEDKEIAECYMIMGGIPFYLKNIRRGASLSQNVDEMFFADKGRLDDEFNALYTSLFQKSDNYIKVVQALSSKNKGLTREEILKATKLDNNGHFSTILQDLINCDFIRRYQGYGNKSKMSIYQLVDPFSLFYYKFIKNNGKTDKAFWQYQIGTRQHDTWAGLAFEQLCLNHHKQLEQALGIAVISTKVYSWTSPQTAEEKAQIDLIIKRADKVINVCEMKFYDGDYVMKKKDYDDIERRVRVFRSTNGIRQAIHPVLVTTYGLANNQYSSAFQNVVTLKDLFK</sequence>
<dbReference type="PANTHER" id="PTHR34704:SF1">
    <property type="entry name" value="ATPASE"/>
    <property type="match status" value="1"/>
</dbReference>